<keyword evidence="8" id="KW-0540">Nuclease</keyword>
<keyword evidence="8" id="KW-0255">Endonuclease</keyword>
<dbReference type="CDD" id="cd17261">
    <property type="entry name" value="RMtype1_S_EcoKI-TRD2-CR2_like"/>
    <property type="match status" value="1"/>
</dbReference>
<dbReference type="EMBL" id="BSSD01000003">
    <property type="protein sequence ID" value="GLW91699.1"/>
    <property type="molecule type" value="Genomic_DNA"/>
</dbReference>
<dbReference type="GO" id="GO:0003677">
    <property type="term" value="F:DNA binding"/>
    <property type="evidence" value="ECO:0007669"/>
    <property type="project" value="UniProtKB-KW"/>
</dbReference>
<dbReference type="PANTHER" id="PTHR43140:SF1">
    <property type="entry name" value="TYPE I RESTRICTION ENZYME ECOKI SPECIFICITY SUBUNIT"/>
    <property type="match status" value="1"/>
</dbReference>
<name>A0A9W6V978_9PSEU</name>
<evidence type="ECO:0000313" key="8">
    <source>
        <dbReference type="EMBL" id="GLW91699.1"/>
    </source>
</evidence>
<dbReference type="InterPro" id="IPR044946">
    <property type="entry name" value="Restrct_endonuc_typeI_TRD_sf"/>
</dbReference>
<keyword evidence="2" id="KW-0680">Restriction system</keyword>
<evidence type="ECO:0000256" key="3">
    <source>
        <dbReference type="ARBA" id="ARBA00023125"/>
    </source>
</evidence>
<proteinExistence type="inferred from homology"/>
<dbReference type="AlphaFoldDB" id="A0A9W6V978"/>
<keyword evidence="9" id="KW-1185">Reference proteome</keyword>
<reference evidence="8" key="1">
    <citation type="submission" date="2023-02" db="EMBL/GenBank/DDBJ databases">
        <title>Actinokineospora globicatena NBRC 15670.</title>
        <authorList>
            <person name="Ichikawa N."/>
            <person name="Sato H."/>
            <person name="Tonouchi N."/>
        </authorList>
    </citation>
    <scope>NUCLEOTIDE SEQUENCE</scope>
    <source>
        <strain evidence="8">NBRC 15670</strain>
    </source>
</reference>
<dbReference type="GO" id="GO:0009307">
    <property type="term" value="P:DNA restriction-modification system"/>
    <property type="evidence" value="ECO:0007669"/>
    <property type="project" value="UniProtKB-KW"/>
</dbReference>
<dbReference type="Pfam" id="PF01420">
    <property type="entry name" value="Methylase_S"/>
    <property type="match status" value="1"/>
</dbReference>
<feature type="compositionally biased region" description="Basic residues" evidence="6">
    <location>
        <begin position="446"/>
        <end position="456"/>
    </location>
</feature>
<protein>
    <submittedName>
        <fullName evidence="8">Type I restriction endonuclease EcoKI subunit S</fullName>
    </submittedName>
</protein>
<keyword evidence="3" id="KW-0238">DNA-binding</keyword>
<evidence type="ECO:0000256" key="5">
    <source>
        <dbReference type="SAM" id="Coils"/>
    </source>
</evidence>
<comment type="similarity">
    <text evidence="1">Belongs to the type-I restriction system S methylase family.</text>
</comment>
<feature type="domain" description="Type I restriction modification DNA specificity" evidence="7">
    <location>
        <begin position="130"/>
        <end position="183"/>
    </location>
</feature>
<evidence type="ECO:0000256" key="6">
    <source>
        <dbReference type="SAM" id="MobiDB-lite"/>
    </source>
</evidence>
<evidence type="ECO:0000313" key="9">
    <source>
        <dbReference type="Proteomes" id="UP001165042"/>
    </source>
</evidence>
<dbReference type="GO" id="GO:0004519">
    <property type="term" value="F:endonuclease activity"/>
    <property type="evidence" value="ECO:0007669"/>
    <property type="project" value="UniProtKB-KW"/>
</dbReference>
<gene>
    <name evidence="8" type="primary">hsdS</name>
    <name evidence="8" type="ORF">Aglo03_25150</name>
</gene>
<dbReference type="PANTHER" id="PTHR43140">
    <property type="entry name" value="TYPE-1 RESTRICTION ENZYME ECOKI SPECIFICITY PROTEIN"/>
    <property type="match status" value="1"/>
</dbReference>
<comment type="caution">
    <text evidence="8">The sequence shown here is derived from an EMBL/GenBank/DDBJ whole genome shotgun (WGS) entry which is preliminary data.</text>
</comment>
<dbReference type="Proteomes" id="UP001165042">
    <property type="component" value="Unassembled WGS sequence"/>
</dbReference>
<evidence type="ECO:0000259" key="7">
    <source>
        <dbReference type="Pfam" id="PF01420"/>
    </source>
</evidence>
<comment type="subunit">
    <text evidence="4">The methyltransferase is composed of M and S polypeptides.</text>
</comment>
<feature type="region of interest" description="Disordered" evidence="6">
    <location>
        <begin position="440"/>
        <end position="481"/>
    </location>
</feature>
<feature type="coiled-coil region" evidence="5">
    <location>
        <begin position="373"/>
        <end position="410"/>
    </location>
</feature>
<dbReference type="InterPro" id="IPR000055">
    <property type="entry name" value="Restrct_endonuc_typeI_TRD"/>
</dbReference>
<dbReference type="SUPFAM" id="SSF116734">
    <property type="entry name" value="DNA methylase specificity domain"/>
    <property type="match status" value="2"/>
</dbReference>
<keyword evidence="5" id="KW-0175">Coiled coil</keyword>
<dbReference type="Gene3D" id="3.90.220.20">
    <property type="entry name" value="DNA methylase specificity domains"/>
    <property type="match status" value="2"/>
</dbReference>
<organism evidence="8 9">
    <name type="scientific">Actinokineospora globicatena</name>
    <dbReference type="NCBI Taxonomy" id="103729"/>
    <lineage>
        <taxon>Bacteria</taxon>
        <taxon>Bacillati</taxon>
        <taxon>Actinomycetota</taxon>
        <taxon>Actinomycetes</taxon>
        <taxon>Pseudonocardiales</taxon>
        <taxon>Pseudonocardiaceae</taxon>
        <taxon>Actinokineospora</taxon>
    </lineage>
</organism>
<evidence type="ECO:0000256" key="2">
    <source>
        <dbReference type="ARBA" id="ARBA00022747"/>
    </source>
</evidence>
<evidence type="ECO:0000256" key="4">
    <source>
        <dbReference type="ARBA" id="ARBA00038652"/>
    </source>
</evidence>
<dbReference type="InterPro" id="IPR051212">
    <property type="entry name" value="Type-I_RE_S_subunit"/>
</dbReference>
<evidence type="ECO:0000256" key="1">
    <source>
        <dbReference type="ARBA" id="ARBA00010923"/>
    </source>
</evidence>
<sequence length="481" mass="52712">MNGLSDVKLPAGWTWAFLESLLSTEPRAITDGPFGSNLKSSHYTDKGARVLRLQNVGDGIFRDERAHISLEHFETLRNHEAKEGDLILASLGEVLPRVALIPKLDSPSIVKADVIRARIHEFILAKWVMYALLSSHIRRYTTSRIKGVGRPRLGLGEIRKLPIPVPPVAEQRRIVETLDDHLSRCDVTGSNLATAQRRTTILLQRLAAVAVTSGIHSANETTLGSVAKMVKNGIFVSRPGINPIGTPILRIGAVRPLRLDTSNVRYTGFPKDSPELAGTLLNPGDLLFTRYNGNPEYVGACAIVPEKIGPLTYPDKLIRVVVDNQVILPEYAALACTTGVARDYIRNHTKTTAGQAGISGRELKMVPLALPSLEEQQRRVQQYNTAAASVELMQREIERAQVRSSHLRQALLNHAFTGQLVPQDLADEPASVLLDRIRAEREAKGGHAKRATRSPRRTAASPDAQPSLSAPTKAVQQELPL</sequence>
<keyword evidence="8" id="KW-0378">Hydrolase</keyword>
<accession>A0A9W6V978</accession>